<evidence type="ECO:0000313" key="3">
    <source>
        <dbReference type="EMBL" id="KAK7946272.1"/>
    </source>
</evidence>
<name>A0ABR1Q2T0_9PEZI</name>
<dbReference type="InterPro" id="IPR016181">
    <property type="entry name" value="Acyl_CoA_acyltransferase"/>
</dbReference>
<organism evidence="3 4">
    <name type="scientific">Apiospora aurea</name>
    <dbReference type="NCBI Taxonomy" id="335848"/>
    <lineage>
        <taxon>Eukaryota</taxon>
        <taxon>Fungi</taxon>
        <taxon>Dikarya</taxon>
        <taxon>Ascomycota</taxon>
        <taxon>Pezizomycotina</taxon>
        <taxon>Sordariomycetes</taxon>
        <taxon>Xylariomycetidae</taxon>
        <taxon>Amphisphaeriales</taxon>
        <taxon>Apiosporaceae</taxon>
        <taxon>Apiospora</taxon>
    </lineage>
</organism>
<dbReference type="GeneID" id="92079877"/>
<dbReference type="EMBL" id="JAQQWE010000007">
    <property type="protein sequence ID" value="KAK7946272.1"/>
    <property type="molecule type" value="Genomic_DNA"/>
</dbReference>
<sequence>MTLPSLAPASLAPGFVLSPMIEADTDAAAVVYYESFKQDPANGYWWPKALPPLLAWCSDRMKAKLSDPLVRIFKITAGTADGEMVAYARWDVPAGSTRFGTWIGGEGDNVDVTALVEESGGGSNGTAAAAEKKQPLTASADAAAPAPGNYPEGGNVEIADRFFSALNASQKKWKTDEMLGLSLLCVSPKYSRKGIATALLAPMLDIADAEGRKTYLEATAAGKPLYEKLGFHLVELLTFDWDELTKERNGLYKNWVMIREPVTQK</sequence>
<dbReference type="Pfam" id="PF13673">
    <property type="entry name" value="Acetyltransf_10"/>
    <property type="match status" value="1"/>
</dbReference>
<evidence type="ECO:0000313" key="4">
    <source>
        <dbReference type="Proteomes" id="UP001391051"/>
    </source>
</evidence>
<dbReference type="RefSeq" id="XP_066696306.1">
    <property type="nucleotide sequence ID" value="XM_066846815.1"/>
</dbReference>
<protein>
    <recommendedName>
        <fullName evidence="2">N-acetyltransferase domain-containing protein</fullName>
    </recommendedName>
</protein>
<feature type="compositionally biased region" description="Low complexity" evidence="1">
    <location>
        <begin position="138"/>
        <end position="147"/>
    </location>
</feature>
<dbReference type="CDD" id="cd04301">
    <property type="entry name" value="NAT_SF"/>
    <property type="match status" value="1"/>
</dbReference>
<dbReference type="PROSITE" id="PS51186">
    <property type="entry name" value="GNAT"/>
    <property type="match status" value="1"/>
</dbReference>
<gene>
    <name evidence="3" type="ORF">PG986_010593</name>
</gene>
<feature type="domain" description="N-acetyltransferase" evidence="2">
    <location>
        <begin position="173"/>
        <end position="249"/>
    </location>
</feature>
<evidence type="ECO:0000259" key="2">
    <source>
        <dbReference type="PROSITE" id="PS51186"/>
    </source>
</evidence>
<reference evidence="3 4" key="1">
    <citation type="submission" date="2023-01" db="EMBL/GenBank/DDBJ databases">
        <title>Analysis of 21 Apiospora genomes using comparative genomics revels a genus with tremendous synthesis potential of carbohydrate active enzymes and secondary metabolites.</title>
        <authorList>
            <person name="Sorensen T."/>
        </authorList>
    </citation>
    <scope>NUCLEOTIDE SEQUENCE [LARGE SCALE GENOMIC DNA]</scope>
    <source>
        <strain evidence="3 4">CBS 24483</strain>
    </source>
</reference>
<evidence type="ECO:0000256" key="1">
    <source>
        <dbReference type="SAM" id="MobiDB-lite"/>
    </source>
</evidence>
<comment type="caution">
    <text evidence="3">The sequence shown here is derived from an EMBL/GenBank/DDBJ whole genome shotgun (WGS) entry which is preliminary data.</text>
</comment>
<accession>A0ABR1Q2T0</accession>
<dbReference type="Proteomes" id="UP001391051">
    <property type="component" value="Unassembled WGS sequence"/>
</dbReference>
<dbReference type="PANTHER" id="PTHR42791:SF2">
    <property type="entry name" value="N-ACETYLTRANSFERASE DOMAIN-CONTAINING PROTEIN"/>
    <property type="match status" value="1"/>
</dbReference>
<feature type="region of interest" description="Disordered" evidence="1">
    <location>
        <begin position="121"/>
        <end position="149"/>
    </location>
</feature>
<dbReference type="PANTHER" id="PTHR42791">
    <property type="entry name" value="GNAT FAMILY ACETYLTRANSFERASE"/>
    <property type="match status" value="1"/>
</dbReference>
<keyword evidence="4" id="KW-1185">Reference proteome</keyword>
<dbReference type="InterPro" id="IPR000182">
    <property type="entry name" value="GNAT_dom"/>
</dbReference>
<proteinExistence type="predicted"/>
<dbReference type="Gene3D" id="3.40.630.30">
    <property type="match status" value="1"/>
</dbReference>
<dbReference type="InterPro" id="IPR052523">
    <property type="entry name" value="Trichothecene_AcTrans"/>
</dbReference>
<dbReference type="SUPFAM" id="SSF55729">
    <property type="entry name" value="Acyl-CoA N-acyltransferases (Nat)"/>
    <property type="match status" value="1"/>
</dbReference>